<dbReference type="Proteomes" id="UP001219525">
    <property type="component" value="Unassembled WGS sequence"/>
</dbReference>
<gene>
    <name evidence="1" type="ORF">GGX14DRAFT_618912</name>
</gene>
<reference evidence="1" key="1">
    <citation type="submission" date="2023-03" db="EMBL/GenBank/DDBJ databases">
        <title>Massive genome expansion in bonnet fungi (Mycena s.s.) driven by repeated elements and novel gene families across ecological guilds.</title>
        <authorList>
            <consortium name="Lawrence Berkeley National Laboratory"/>
            <person name="Harder C.B."/>
            <person name="Miyauchi S."/>
            <person name="Viragh M."/>
            <person name="Kuo A."/>
            <person name="Thoen E."/>
            <person name="Andreopoulos B."/>
            <person name="Lu D."/>
            <person name="Skrede I."/>
            <person name="Drula E."/>
            <person name="Henrissat B."/>
            <person name="Morin E."/>
            <person name="Kohler A."/>
            <person name="Barry K."/>
            <person name="LaButti K."/>
            <person name="Morin E."/>
            <person name="Salamov A."/>
            <person name="Lipzen A."/>
            <person name="Mereny Z."/>
            <person name="Hegedus B."/>
            <person name="Baldrian P."/>
            <person name="Stursova M."/>
            <person name="Weitz H."/>
            <person name="Taylor A."/>
            <person name="Grigoriev I.V."/>
            <person name="Nagy L.G."/>
            <person name="Martin F."/>
            <person name="Kauserud H."/>
        </authorList>
    </citation>
    <scope>NUCLEOTIDE SEQUENCE</scope>
    <source>
        <strain evidence="1">9144</strain>
    </source>
</reference>
<evidence type="ECO:0000313" key="2">
    <source>
        <dbReference type="Proteomes" id="UP001219525"/>
    </source>
</evidence>
<sequence>KANDIHSKCQHYCVLVVGRADAGKTTLLKKVSNSIEHIEIFGSDGEMINVAMVGGPSERGLHIENQLTLKSPKFIFHESRGFQSDSMLEMERVKAFITERASKNTLSDKLHVIWYCLPTDSYMKLSAAEVQFFNTDIAGKGKPPTLRADDHTKTLKVPIIVIFTKFYGLVVRAYIELRVEMSIIEAKKRVTEKALEMLTTEFIEPLKSTRFPPSDYVRLDDMRKETSNCDELIEKTVNVLTNTLGLLFVSVQQSNIDFCMHYAVR</sequence>
<keyword evidence="2" id="KW-1185">Reference proteome</keyword>
<dbReference type="AlphaFoldDB" id="A0AAD6VJR1"/>
<accession>A0AAD6VJR1</accession>
<dbReference type="EMBL" id="JARJCW010000021">
    <property type="protein sequence ID" value="KAJ7213522.1"/>
    <property type="molecule type" value="Genomic_DNA"/>
</dbReference>
<organism evidence="1 2">
    <name type="scientific">Mycena pura</name>
    <dbReference type="NCBI Taxonomy" id="153505"/>
    <lineage>
        <taxon>Eukaryota</taxon>
        <taxon>Fungi</taxon>
        <taxon>Dikarya</taxon>
        <taxon>Basidiomycota</taxon>
        <taxon>Agaricomycotina</taxon>
        <taxon>Agaricomycetes</taxon>
        <taxon>Agaricomycetidae</taxon>
        <taxon>Agaricales</taxon>
        <taxon>Marasmiineae</taxon>
        <taxon>Mycenaceae</taxon>
        <taxon>Mycena</taxon>
    </lineage>
</organism>
<dbReference type="SUPFAM" id="SSF52540">
    <property type="entry name" value="P-loop containing nucleoside triphosphate hydrolases"/>
    <property type="match status" value="1"/>
</dbReference>
<name>A0AAD6VJR1_9AGAR</name>
<feature type="non-terminal residue" evidence="1">
    <location>
        <position position="1"/>
    </location>
</feature>
<proteinExistence type="predicted"/>
<dbReference type="InterPro" id="IPR027417">
    <property type="entry name" value="P-loop_NTPase"/>
</dbReference>
<feature type="non-terminal residue" evidence="1">
    <location>
        <position position="265"/>
    </location>
</feature>
<dbReference type="Gene3D" id="3.40.50.300">
    <property type="entry name" value="P-loop containing nucleotide triphosphate hydrolases"/>
    <property type="match status" value="1"/>
</dbReference>
<protein>
    <recommendedName>
        <fullName evidence="3">G domain-containing protein</fullName>
    </recommendedName>
</protein>
<evidence type="ECO:0000313" key="1">
    <source>
        <dbReference type="EMBL" id="KAJ7213522.1"/>
    </source>
</evidence>
<evidence type="ECO:0008006" key="3">
    <source>
        <dbReference type="Google" id="ProtNLM"/>
    </source>
</evidence>
<comment type="caution">
    <text evidence="1">The sequence shown here is derived from an EMBL/GenBank/DDBJ whole genome shotgun (WGS) entry which is preliminary data.</text>
</comment>